<dbReference type="InterPro" id="IPR013783">
    <property type="entry name" value="Ig-like_fold"/>
</dbReference>
<organism evidence="7 8">
    <name type="scientific">Thiocystis violascens (strain ATCC 17096 / DSM 198 / 6111)</name>
    <name type="common">Chromatium violascens</name>
    <dbReference type="NCBI Taxonomy" id="765911"/>
    <lineage>
        <taxon>Bacteria</taxon>
        <taxon>Pseudomonadati</taxon>
        <taxon>Pseudomonadota</taxon>
        <taxon>Gammaproteobacteria</taxon>
        <taxon>Chromatiales</taxon>
        <taxon>Chromatiaceae</taxon>
        <taxon>Thiocystis</taxon>
    </lineage>
</organism>
<dbReference type="Pfam" id="PF17210">
    <property type="entry name" value="SdrD_B"/>
    <property type="match status" value="10"/>
</dbReference>
<feature type="domain" description="SD-repeat containing protein B" evidence="6">
    <location>
        <begin position="199"/>
        <end position="319"/>
    </location>
</feature>
<evidence type="ECO:0000256" key="5">
    <source>
        <dbReference type="SAM" id="MobiDB-lite"/>
    </source>
</evidence>
<dbReference type="eggNOG" id="COG4932">
    <property type="taxonomic scope" value="Bacteria"/>
</dbReference>
<feature type="domain" description="SD-repeat containing protein B" evidence="6">
    <location>
        <begin position="452"/>
        <end position="530"/>
    </location>
</feature>
<dbReference type="HOGENOM" id="CLU_237784_0_0_6"/>
<feature type="compositionally biased region" description="Basic and acidic residues" evidence="5">
    <location>
        <begin position="1451"/>
        <end position="1462"/>
    </location>
</feature>
<evidence type="ECO:0000256" key="4">
    <source>
        <dbReference type="ARBA" id="ARBA00022729"/>
    </source>
</evidence>
<name>I3YB57_THIV6</name>
<dbReference type="EMBL" id="CP003154">
    <property type="protein sequence ID" value="AFL74225.1"/>
    <property type="molecule type" value="Genomic_DNA"/>
</dbReference>
<dbReference type="Proteomes" id="UP000006062">
    <property type="component" value="Chromosome"/>
</dbReference>
<feature type="domain" description="SD-repeat containing protein B" evidence="6">
    <location>
        <begin position="689"/>
        <end position="769"/>
    </location>
</feature>
<keyword evidence="7" id="KW-0176">Collagen</keyword>
<evidence type="ECO:0000256" key="2">
    <source>
        <dbReference type="ARBA" id="ARBA00007257"/>
    </source>
</evidence>
<evidence type="ECO:0000313" key="7">
    <source>
        <dbReference type="EMBL" id="AFL74225.1"/>
    </source>
</evidence>
<dbReference type="KEGG" id="tvi:Thivi_2278"/>
<proteinExistence type="inferred from homology"/>
<comment type="similarity">
    <text evidence="2">Belongs to the serine-aspartate repeat-containing protein (SDr) family.</text>
</comment>
<feature type="domain" description="SD-repeat containing protein B" evidence="6">
    <location>
        <begin position="570"/>
        <end position="649"/>
    </location>
</feature>
<sequence>MSTFTIRVTSSATNTAGTAYGQQPDLNNPSYFDMIVTNSTDPSISNGIYDAYCLNPTATILVSPSSYSAQNLAANTPSSFALAGLSSLTQDQVDQINWLLTQNFTADLKFAGQYNYGEIQTAIWKLLGFSDAQIAQSDQNFLTDNNRNVVDSADVGFLIAAAQSAISSGNDGLPSNTFFTMVIDPAGNIQPLITQFQNAKLGNYVWLDANENGIQDAGETGVDNVIVELYDGNGTLISSTRTGDDHSTAAVEQGYYQFAGLKPGDYQVKFIAPLGHFLTTQDASAATDATDSDANGVTGFSQVVTLSSGESNQTIDAGITERNIHIEPDAGISGYVYLDESTGGRNNGLFETGEAPISGVTLELLDAAGTVIDTATTDASGYYEFVDLAAGTYSVRELQPAGYDDGKDTAGTLGGTVTNDRIADIVLAAGDDSRNNNFGELTPPPEPAQLSGYVYVDESAAGRDNGLFEAGEAPIQGVTLELLDASGDVIDTTVTDATGYYAFTDLAAGTYSVRELQPDGYDDGKDTAGTLGGTVTNDRIAGIVLAAGDDSRNNNFGELTPPPAPAQLSGYVYVDESVAGRDNGLFETGEAPLQGVTLELLDASGDVIDTTVTDATGYYAFTDLAAGTYSVRERQPDGYDDGKDTAGTTGGSVATNELIAGIVLAAGDDSRNNNFGELTPPVVPAQLSGYVYLDESAAGRDNGLFETGEAPLQGVTLELLDASGDVIDTTVTDATGYYAFTDLAAGTYSVRERQPDGYDDGKDTAGTTGGSTTTNDLIAGIVLAAGDDSRNNNFGELALPPIPAQLSGYVYVDESAAGRDNGLFETGEAPLQGVTLELLDASGDVIDTATTDADGYYAFTDLAAGAYSVRETQPDGYDDGKDTAGTTGGSVATNDLIAGIVLAAGDDSRNNNFGELTPPIGKASLGDRVWSDCNANGIQDGTENGVAGITVNLLDASGQVAMTDVTDANGDYLFSDLEAGTYSIAVVAPIGYQFTAQNQGADDTKDSDVNASGLSVQTELVAGENDLSWDAGLFQTATTTAGQIVTFDFSGSSSTDGSDGNIRTYNDASGLSVKASAFSETNSGGTWAAAYLGSYTGGLGVTDSGEGSGSGNSHTVDNTGGRDNYVLLEFNQTVVLDKTYLGYVSGDSDVQVWIGSFANPYSNHLTLNSATLSGMGFTEVNTTTSSSARWADLNAGNVAGNVIVIAADTTDTSPEDYFKIQKLKVATQGSTPVCASEPAHLGDLVWQDDNGNGLQDQGEAGVANVVVQLKDASGTVIGTTTTDASGNYGFDVAPGSYSVKVVAPNGYVATSQNAGVDDAKDSDVGSNGETSLYTLTAGQTNLTVDAGIRISTPVPPAATASLGDRVWLDKDGDGKQDSDETTGVAGVTVNLKGAGADGAFGTADDIAASTTTDASGNYAFTSLTAGKYQVTFDATTAGSGYVLTKQNAGSDDAKDSDADRSTGKSQIVTLATGEANTTVDAGLYKKASLGDKVWDDMNHNNIQDASEPGIKNIKVTLTGAGSDGVFGNADDTTQTTTTNSSGNYLFSDLDPGDYKLTFDKANVWHYNYNTWNNMSNWKWAVKDAYSNSKDTIDSDVTGNAVSKTNVTSTGTITLESGENDMTWDAGITPIAIDLNNDGIKTLARTDSVATFDLLGNGAAIRSGWLSGEDGFLAIDSNGNGRIDDISELFGGLEKGDGFAKLKGFDINGDSVVDSSDAGFASLKVWQDINGNHQTDDGELLTLAEAGVSSLKTGFTELPFLDAQGNLLLERGSALLASGQAVEMTDVYFNVSAEDVSAAGIEVSGLASLMSADF</sequence>
<feature type="domain" description="SD-repeat containing protein B" evidence="6">
    <location>
        <begin position="1487"/>
        <end position="1627"/>
    </location>
</feature>
<dbReference type="PANTHER" id="PTHR36108:SF13">
    <property type="entry name" value="COLOSSIN-B-RELATED"/>
    <property type="match status" value="1"/>
</dbReference>
<accession>I3YB57</accession>
<gene>
    <name evidence="7" type="ordered locus">Thivi_2278</name>
</gene>
<dbReference type="PANTHER" id="PTHR36108">
    <property type="entry name" value="COLOSSIN-B-RELATED"/>
    <property type="match status" value="1"/>
</dbReference>
<keyword evidence="3" id="KW-0964">Secreted</keyword>
<evidence type="ECO:0000256" key="3">
    <source>
        <dbReference type="ARBA" id="ARBA00022525"/>
    </source>
</evidence>
<dbReference type="SUPFAM" id="SSF117074">
    <property type="entry name" value="Hypothetical protein PA1324"/>
    <property type="match status" value="10"/>
</dbReference>
<keyword evidence="4" id="KW-0732">Signal</keyword>
<dbReference type="InterPro" id="IPR033764">
    <property type="entry name" value="Sdr_B"/>
</dbReference>
<feature type="domain" description="SD-repeat containing protein B" evidence="6">
    <location>
        <begin position="923"/>
        <end position="1033"/>
    </location>
</feature>
<keyword evidence="8" id="KW-1185">Reference proteome</keyword>
<dbReference type="Gene3D" id="2.60.40.10">
    <property type="entry name" value="Immunoglobulins"/>
    <property type="match status" value="10"/>
</dbReference>
<feature type="region of interest" description="Disordered" evidence="5">
    <location>
        <begin position="1444"/>
        <end position="1463"/>
    </location>
</feature>
<feature type="domain" description="SD-repeat containing protein B" evidence="6">
    <location>
        <begin position="335"/>
        <end position="412"/>
    </location>
</feature>
<dbReference type="RefSeq" id="WP_014778671.1">
    <property type="nucleotide sequence ID" value="NC_018012.1"/>
</dbReference>
<dbReference type="STRING" id="765911.Thivi_2278"/>
<protein>
    <submittedName>
        <fullName evidence="7">Putative collagen-binding protein</fullName>
    </submittedName>
</protein>
<comment type="subcellular location">
    <subcellularLocation>
        <location evidence="1">Secreted</location>
    </subcellularLocation>
</comment>
<feature type="domain" description="SD-repeat containing protein B" evidence="6">
    <location>
        <begin position="1239"/>
        <end position="1348"/>
    </location>
</feature>
<feature type="domain" description="SD-repeat containing protein B" evidence="6">
    <location>
        <begin position="1360"/>
        <end position="1483"/>
    </location>
</feature>
<evidence type="ECO:0000256" key="1">
    <source>
        <dbReference type="ARBA" id="ARBA00004613"/>
    </source>
</evidence>
<dbReference type="GO" id="GO:0005576">
    <property type="term" value="C:extracellular region"/>
    <property type="evidence" value="ECO:0007669"/>
    <property type="project" value="UniProtKB-SubCell"/>
</dbReference>
<evidence type="ECO:0000259" key="6">
    <source>
        <dbReference type="Pfam" id="PF17210"/>
    </source>
</evidence>
<evidence type="ECO:0000313" key="8">
    <source>
        <dbReference type="Proteomes" id="UP000006062"/>
    </source>
</evidence>
<reference evidence="7 8" key="1">
    <citation type="submission" date="2012-06" db="EMBL/GenBank/DDBJ databases">
        <title>Complete sequence of Thiocystis violascens DSM 198.</title>
        <authorList>
            <consortium name="US DOE Joint Genome Institute"/>
            <person name="Lucas S."/>
            <person name="Han J."/>
            <person name="Lapidus A."/>
            <person name="Cheng J.-F."/>
            <person name="Goodwin L."/>
            <person name="Pitluck S."/>
            <person name="Peters L."/>
            <person name="Ovchinnikova G."/>
            <person name="Teshima H."/>
            <person name="Detter J.C."/>
            <person name="Han C."/>
            <person name="Tapia R."/>
            <person name="Land M."/>
            <person name="Hauser L."/>
            <person name="Kyrpides N."/>
            <person name="Ivanova N."/>
            <person name="Pagani I."/>
            <person name="Vogl K."/>
            <person name="Liu Z."/>
            <person name="Frigaard N.-U."/>
            <person name="Bryant D."/>
            <person name="Woyke T."/>
        </authorList>
    </citation>
    <scope>NUCLEOTIDE SEQUENCE [LARGE SCALE GENOMIC DNA]</scope>
    <source>
        <strain evidence="8">ATCC 17096 / DSM 198 / 6111</strain>
    </source>
</reference>
<feature type="domain" description="SD-repeat containing protein B" evidence="6">
    <location>
        <begin position="808"/>
        <end position="887"/>
    </location>
</feature>